<dbReference type="Pfam" id="PF00535">
    <property type="entry name" value="Glycos_transf_2"/>
    <property type="match status" value="1"/>
</dbReference>
<proteinExistence type="predicted"/>
<protein>
    <submittedName>
        <fullName evidence="2">Glycosyl transferase family 2</fullName>
    </submittedName>
</protein>
<dbReference type="SUPFAM" id="SSF53448">
    <property type="entry name" value="Nucleotide-diphospho-sugar transferases"/>
    <property type="match status" value="1"/>
</dbReference>
<gene>
    <name evidence="2" type="ORF">DFR26_1017</name>
</gene>
<dbReference type="AlphaFoldDB" id="A0A3E0H5N6"/>
<dbReference type="EMBL" id="QUNR01000002">
    <property type="protein sequence ID" value="REH38852.1"/>
    <property type="molecule type" value="Genomic_DNA"/>
</dbReference>
<keyword evidence="2" id="KW-0808">Transferase</keyword>
<dbReference type="PANTHER" id="PTHR22916">
    <property type="entry name" value="GLYCOSYLTRANSFERASE"/>
    <property type="match status" value="1"/>
</dbReference>
<dbReference type="PANTHER" id="PTHR22916:SF3">
    <property type="entry name" value="UDP-GLCNAC:BETAGAL BETA-1,3-N-ACETYLGLUCOSAMINYLTRANSFERASE-LIKE PROTEIN 1"/>
    <property type="match status" value="1"/>
</dbReference>
<keyword evidence="3" id="KW-1185">Reference proteome</keyword>
<dbReference type="GO" id="GO:0016758">
    <property type="term" value="F:hexosyltransferase activity"/>
    <property type="evidence" value="ECO:0007669"/>
    <property type="project" value="UniProtKB-ARBA"/>
</dbReference>
<dbReference type="OrthoDB" id="8742915at2"/>
<dbReference type="InterPro" id="IPR001173">
    <property type="entry name" value="Glyco_trans_2-like"/>
</dbReference>
<dbReference type="Proteomes" id="UP000256774">
    <property type="component" value="Unassembled WGS sequence"/>
</dbReference>
<reference evidence="2 3" key="1">
    <citation type="submission" date="2018-08" db="EMBL/GenBank/DDBJ databases">
        <title>Genomic Encyclopedia of Type Strains, Phase IV (KMG-IV): sequencing the most valuable type-strain genomes for metagenomic binning, comparative biology and taxonomic classification.</title>
        <authorList>
            <person name="Goeker M."/>
        </authorList>
    </citation>
    <scope>NUCLEOTIDE SEQUENCE [LARGE SCALE GENOMIC DNA]</scope>
    <source>
        <strain evidence="2 3">DSM 26022</strain>
    </source>
</reference>
<name>A0A3E0H5N6_9GAMM</name>
<dbReference type="Gene3D" id="3.90.550.10">
    <property type="entry name" value="Spore Coat Polysaccharide Biosynthesis Protein SpsA, Chain A"/>
    <property type="match status" value="1"/>
</dbReference>
<dbReference type="RefSeq" id="WP_116207880.1">
    <property type="nucleotide sequence ID" value="NZ_QUNR01000002.1"/>
</dbReference>
<feature type="domain" description="Glycosyltransferase 2-like" evidence="1">
    <location>
        <begin position="10"/>
        <end position="157"/>
    </location>
</feature>
<accession>A0A3E0H5N6</accession>
<sequence>MCTEVFPLISIVFFSYNQENFIEEAVLSVLNQSYPNLQIIISDDFSTDKTYELASKVVDDYDGIHNIILRQSHKNLGLGKHVEEVFSIAKGEYFVLAAGDDISYFDRVSKFFEFIKKDDFKYSAVFSNLMVLDAESNEKRKLFLSEPVFSRNIRDFKSGVPVWTVGASLVIHRDLYDKYGGFVSGTIQEDGVLAFRAILEKGIGYLNDVTVGYRHHDNNVSQGLSLKKRVDFMRKEHLLWDNWIKDSNSSKITDPSLINTLNKGLKRSHRKSYFFSFKLLSYPYLYCRSKLSSLKRIF</sequence>
<evidence type="ECO:0000313" key="2">
    <source>
        <dbReference type="EMBL" id="REH38852.1"/>
    </source>
</evidence>
<evidence type="ECO:0000313" key="3">
    <source>
        <dbReference type="Proteomes" id="UP000256774"/>
    </source>
</evidence>
<organism evidence="2 3">
    <name type="scientific">Paraperlucidibaca baekdonensis</name>
    <dbReference type="NCBI Taxonomy" id="748120"/>
    <lineage>
        <taxon>Bacteria</taxon>
        <taxon>Pseudomonadati</taxon>
        <taxon>Pseudomonadota</taxon>
        <taxon>Gammaproteobacteria</taxon>
        <taxon>Moraxellales</taxon>
        <taxon>Moraxellaceae</taxon>
        <taxon>Paraperlucidibaca</taxon>
    </lineage>
</organism>
<evidence type="ECO:0000259" key="1">
    <source>
        <dbReference type="Pfam" id="PF00535"/>
    </source>
</evidence>
<dbReference type="InterPro" id="IPR029044">
    <property type="entry name" value="Nucleotide-diphossugar_trans"/>
</dbReference>
<comment type="caution">
    <text evidence="2">The sequence shown here is derived from an EMBL/GenBank/DDBJ whole genome shotgun (WGS) entry which is preliminary data.</text>
</comment>